<dbReference type="Proteomes" id="UP000239895">
    <property type="component" value="Unassembled WGS sequence"/>
</dbReference>
<organism evidence="3 4">
    <name type="scientific">Isoptericola halotolerans</name>
    <dbReference type="NCBI Taxonomy" id="300560"/>
    <lineage>
        <taxon>Bacteria</taxon>
        <taxon>Bacillati</taxon>
        <taxon>Actinomycetota</taxon>
        <taxon>Actinomycetes</taxon>
        <taxon>Micrococcales</taxon>
        <taxon>Promicromonosporaceae</taxon>
        <taxon>Isoptericola</taxon>
    </lineage>
</organism>
<feature type="domain" description="Thioredoxin" evidence="2">
    <location>
        <begin position="60"/>
        <end position="135"/>
    </location>
</feature>
<proteinExistence type="predicted"/>
<evidence type="ECO:0000313" key="3">
    <source>
        <dbReference type="EMBL" id="PRZ08244.1"/>
    </source>
</evidence>
<dbReference type="EMBL" id="PVTX01000003">
    <property type="protein sequence ID" value="PRZ08244.1"/>
    <property type="molecule type" value="Genomic_DNA"/>
</dbReference>
<protein>
    <submittedName>
        <fullName evidence="3">Thioredoxin</fullName>
    </submittedName>
</protein>
<accession>A0ABX5EG70</accession>
<dbReference type="InterPro" id="IPR036249">
    <property type="entry name" value="Thioredoxin-like_sf"/>
</dbReference>
<evidence type="ECO:0000256" key="1">
    <source>
        <dbReference type="SAM" id="Phobius"/>
    </source>
</evidence>
<keyword evidence="4" id="KW-1185">Reference proteome</keyword>
<dbReference type="InterPro" id="IPR013766">
    <property type="entry name" value="Thioredoxin_domain"/>
</dbReference>
<keyword evidence="1" id="KW-0472">Membrane</keyword>
<dbReference type="CDD" id="cd02947">
    <property type="entry name" value="TRX_family"/>
    <property type="match status" value="1"/>
</dbReference>
<dbReference type="Gene3D" id="3.40.30.10">
    <property type="entry name" value="Glutaredoxin"/>
    <property type="match status" value="1"/>
</dbReference>
<feature type="transmembrane region" description="Helical" evidence="1">
    <location>
        <begin position="6"/>
        <end position="22"/>
    </location>
</feature>
<evidence type="ECO:0000313" key="4">
    <source>
        <dbReference type="Proteomes" id="UP000239895"/>
    </source>
</evidence>
<gene>
    <name evidence="3" type="ORF">BCL65_103171</name>
</gene>
<dbReference type="SUPFAM" id="SSF52833">
    <property type="entry name" value="Thioredoxin-like"/>
    <property type="match status" value="1"/>
</dbReference>
<evidence type="ECO:0000259" key="2">
    <source>
        <dbReference type="Pfam" id="PF00085"/>
    </source>
</evidence>
<name>A0ABX5EG70_9MICO</name>
<sequence length="154" mass="15542">MSVQWPSLVALVVLTAVVGLVWRGRQGRLRRHDGAAAGDASAVWAADLAALGALPGARATFLQFSAPVCAPCRATARVLGALSAGEPGVAHVEVDVETHLDLALRAGVLRTPTVLVLDAAGAEVARASGAMTPAQARAALAAVTPIDQPSGRNA</sequence>
<keyword evidence="1" id="KW-1133">Transmembrane helix</keyword>
<dbReference type="RefSeq" id="WP_106266224.1">
    <property type="nucleotide sequence ID" value="NZ_PVTX01000003.1"/>
</dbReference>
<keyword evidence="1" id="KW-0812">Transmembrane</keyword>
<dbReference type="Pfam" id="PF00085">
    <property type="entry name" value="Thioredoxin"/>
    <property type="match status" value="1"/>
</dbReference>
<reference evidence="3 4" key="1">
    <citation type="submission" date="2018-03" db="EMBL/GenBank/DDBJ databases">
        <title>Comparative analysis of microorganisms from saline springs in Andes Mountain Range, Colombia.</title>
        <authorList>
            <person name="Rubin E."/>
        </authorList>
    </citation>
    <scope>NUCLEOTIDE SEQUENCE [LARGE SCALE GENOMIC DNA]</scope>
    <source>
        <strain evidence="3 4">CG 23</strain>
    </source>
</reference>
<comment type="caution">
    <text evidence="3">The sequence shown here is derived from an EMBL/GenBank/DDBJ whole genome shotgun (WGS) entry which is preliminary data.</text>
</comment>